<dbReference type="SUPFAM" id="SSF51306">
    <property type="entry name" value="LexA/Signal peptidase"/>
    <property type="match status" value="1"/>
</dbReference>
<dbReference type="GO" id="GO:0006465">
    <property type="term" value="P:signal peptide processing"/>
    <property type="evidence" value="ECO:0007669"/>
    <property type="project" value="InterPro"/>
</dbReference>
<feature type="domain" description="Peptidase S26" evidence="9">
    <location>
        <begin position="29"/>
        <end position="272"/>
    </location>
</feature>
<feature type="active site" evidence="6">
    <location>
        <position position="117"/>
    </location>
</feature>
<dbReference type="EMBL" id="WTYF01000003">
    <property type="protein sequence ID" value="MXO50080.1"/>
    <property type="molecule type" value="Genomic_DNA"/>
</dbReference>
<keyword evidence="7" id="KW-0812">Transmembrane</keyword>
<gene>
    <name evidence="10" type="primary">lepB</name>
    <name evidence="10" type="ORF">GRI42_02030</name>
</gene>
<accession>A0A844XW30</accession>
<sequence length="299" mass="32799">MNENPAIRENATDTNTAKPEEEEESWGSFLVFCLKLVLVVLIFRTFVASFFTIPSESMMPGLRTGDYLIAAKWPYGYNENSLPLGLPGPSERILASLPERGDVVIFKHPVDRTDYVKRAIGLPGDTIAVQDGQLILNGEPVKREEARYADIPMSANTACRSDGGTVIDNLCRYRQFRETLPSGKSYMTLDFGNVGARPLRDADGNLMVGADGQPILIDPDNTAPFVVPAGKVFVMGDNRDNSLDSRFPAISGQGVGVIDQELLVGRAGVVLWSTDGSAEWLLPWTWFTAARWDRIGEGI</sequence>
<evidence type="ECO:0000313" key="10">
    <source>
        <dbReference type="EMBL" id="MXO50080.1"/>
    </source>
</evidence>
<comment type="caution">
    <text evidence="10">The sequence shown here is derived from an EMBL/GenBank/DDBJ whole genome shotgun (WGS) entry which is preliminary data.</text>
</comment>
<protein>
    <recommendedName>
        <fullName evidence="4 7">Signal peptidase I</fullName>
        <ecNumber evidence="3 7">3.4.21.89</ecNumber>
    </recommendedName>
</protein>
<dbReference type="Pfam" id="PF10502">
    <property type="entry name" value="Peptidase_S26"/>
    <property type="match status" value="1"/>
</dbReference>
<dbReference type="CDD" id="cd06530">
    <property type="entry name" value="S26_SPase_I"/>
    <property type="match status" value="1"/>
</dbReference>
<dbReference type="PRINTS" id="PR00727">
    <property type="entry name" value="LEADERPTASE"/>
</dbReference>
<evidence type="ECO:0000259" key="9">
    <source>
        <dbReference type="Pfam" id="PF10502"/>
    </source>
</evidence>
<evidence type="ECO:0000256" key="2">
    <source>
        <dbReference type="ARBA" id="ARBA00009370"/>
    </source>
</evidence>
<comment type="catalytic activity">
    <reaction evidence="1 7">
        <text>Cleavage of hydrophobic, N-terminal signal or leader sequences from secreted and periplasmic proteins.</text>
        <dbReference type="EC" id="3.4.21.89"/>
    </reaction>
</comment>
<dbReference type="OrthoDB" id="9815782at2"/>
<comment type="similarity">
    <text evidence="2 7">Belongs to the peptidase S26 family.</text>
</comment>
<dbReference type="InterPro" id="IPR036286">
    <property type="entry name" value="LexA/Signal_pep-like_sf"/>
</dbReference>
<keyword evidence="7" id="KW-0472">Membrane</keyword>
<dbReference type="Proteomes" id="UP000444185">
    <property type="component" value="Unassembled WGS sequence"/>
</dbReference>
<dbReference type="InterPro" id="IPR019533">
    <property type="entry name" value="Peptidase_S26"/>
</dbReference>
<dbReference type="PANTHER" id="PTHR43390:SF1">
    <property type="entry name" value="CHLOROPLAST PROCESSING PEPTIDASE"/>
    <property type="match status" value="1"/>
</dbReference>
<dbReference type="GO" id="GO:0004252">
    <property type="term" value="F:serine-type endopeptidase activity"/>
    <property type="evidence" value="ECO:0007669"/>
    <property type="project" value="InterPro"/>
</dbReference>
<dbReference type="InterPro" id="IPR019757">
    <property type="entry name" value="Pept_S26A_signal_pept_1_Lys-AS"/>
</dbReference>
<dbReference type="PROSITE" id="PS00761">
    <property type="entry name" value="SPASE_I_3"/>
    <property type="match status" value="1"/>
</dbReference>
<feature type="active site" evidence="6">
    <location>
        <position position="57"/>
    </location>
</feature>
<evidence type="ECO:0000256" key="6">
    <source>
        <dbReference type="PIRSR" id="PIRSR600223-1"/>
    </source>
</evidence>
<keyword evidence="7" id="KW-0645">Protease</keyword>
<evidence type="ECO:0000256" key="3">
    <source>
        <dbReference type="ARBA" id="ARBA00013208"/>
    </source>
</evidence>
<feature type="transmembrane region" description="Helical" evidence="7">
    <location>
        <begin position="29"/>
        <end position="53"/>
    </location>
</feature>
<dbReference type="Gene3D" id="2.10.109.10">
    <property type="entry name" value="Umud Fragment, subunit A"/>
    <property type="match status" value="2"/>
</dbReference>
<dbReference type="NCBIfam" id="TIGR02227">
    <property type="entry name" value="sigpep_I_bact"/>
    <property type="match status" value="1"/>
</dbReference>
<evidence type="ECO:0000256" key="4">
    <source>
        <dbReference type="ARBA" id="ARBA00019232"/>
    </source>
</evidence>
<dbReference type="EC" id="3.4.21.89" evidence="3 7"/>
<reference evidence="10 11" key="1">
    <citation type="submission" date="2019-12" db="EMBL/GenBank/DDBJ databases">
        <title>Genomic-based taxomic classification of the family Erythrobacteraceae.</title>
        <authorList>
            <person name="Xu L."/>
        </authorList>
    </citation>
    <scope>NUCLEOTIDE SEQUENCE [LARGE SCALE GENOMIC DNA]</scope>
    <source>
        <strain evidence="10 11">DSM 16225</strain>
    </source>
</reference>
<dbReference type="InterPro" id="IPR000223">
    <property type="entry name" value="Pept_S26A_signal_pept_1"/>
</dbReference>
<dbReference type="RefSeq" id="WP_160606394.1">
    <property type="nucleotide sequence ID" value="NZ_WTYF01000003.1"/>
</dbReference>
<evidence type="ECO:0000256" key="8">
    <source>
        <dbReference type="SAM" id="MobiDB-lite"/>
    </source>
</evidence>
<dbReference type="GO" id="GO:0016020">
    <property type="term" value="C:membrane"/>
    <property type="evidence" value="ECO:0007669"/>
    <property type="project" value="UniProtKB-SubCell"/>
</dbReference>
<keyword evidence="11" id="KW-1185">Reference proteome</keyword>
<organism evidence="10 11">
    <name type="scientific">Qipengyuania gaetbuli</name>
    <dbReference type="NCBI Taxonomy" id="266952"/>
    <lineage>
        <taxon>Bacteria</taxon>
        <taxon>Pseudomonadati</taxon>
        <taxon>Pseudomonadota</taxon>
        <taxon>Alphaproteobacteria</taxon>
        <taxon>Sphingomonadales</taxon>
        <taxon>Erythrobacteraceae</taxon>
        <taxon>Qipengyuania</taxon>
    </lineage>
</organism>
<dbReference type="AlphaFoldDB" id="A0A844XW30"/>
<evidence type="ECO:0000256" key="7">
    <source>
        <dbReference type="RuleBase" id="RU362042"/>
    </source>
</evidence>
<evidence type="ECO:0000256" key="1">
    <source>
        <dbReference type="ARBA" id="ARBA00000677"/>
    </source>
</evidence>
<dbReference type="PANTHER" id="PTHR43390">
    <property type="entry name" value="SIGNAL PEPTIDASE I"/>
    <property type="match status" value="1"/>
</dbReference>
<proteinExistence type="inferred from homology"/>
<name>A0A844XW30_9SPHN</name>
<dbReference type="GO" id="GO:0009003">
    <property type="term" value="F:signal peptidase activity"/>
    <property type="evidence" value="ECO:0007669"/>
    <property type="project" value="UniProtKB-EC"/>
</dbReference>
<feature type="region of interest" description="Disordered" evidence="8">
    <location>
        <begin position="1"/>
        <end position="20"/>
    </location>
</feature>
<evidence type="ECO:0000256" key="5">
    <source>
        <dbReference type="ARBA" id="ARBA00022801"/>
    </source>
</evidence>
<keyword evidence="7" id="KW-1133">Transmembrane helix</keyword>
<dbReference type="PROSITE" id="PS00760">
    <property type="entry name" value="SPASE_I_2"/>
    <property type="match status" value="1"/>
</dbReference>
<comment type="subcellular location">
    <subcellularLocation>
        <location evidence="7">Membrane</location>
        <topology evidence="7">Single-pass type II membrane protein</topology>
    </subcellularLocation>
</comment>
<dbReference type="InterPro" id="IPR019758">
    <property type="entry name" value="Pept_S26A_signal_pept_1_CS"/>
</dbReference>
<keyword evidence="5 7" id="KW-0378">Hydrolase</keyword>
<evidence type="ECO:0000313" key="11">
    <source>
        <dbReference type="Proteomes" id="UP000444185"/>
    </source>
</evidence>